<gene>
    <name evidence="2" type="ORF">AVEN_221367_1</name>
</gene>
<sequence length="98" mass="11124">MKHLLLFLHAFSGCDTTSSFYRQGKKRFVKLNLRNEALLQITQVSVSKQVQLDRIVDARQRLLVAPYGGKDDVTLNGLRFQVFTKSLVKANFNLASLP</sequence>
<comment type="caution">
    <text evidence="2">The sequence shown here is derived from an EMBL/GenBank/DDBJ whole genome shotgun (WGS) entry which is preliminary data.</text>
</comment>
<proteinExistence type="predicted"/>
<name>A0A4Y2AYI7_ARAVE</name>
<protein>
    <submittedName>
        <fullName evidence="2">Uncharacterized protein</fullName>
    </submittedName>
</protein>
<evidence type="ECO:0000256" key="1">
    <source>
        <dbReference type="SAM" id="SignalP"/>
    </source>
</evidence>
<dbReference type="OrthoDB" id="8060926at2759"/>
<evidence type="ECO:0000313" key="3">
    <source>
        <dbReference type="Proteomes" id="UP000499080"/>
    </source>
</evidence>
<dbReference type="EMBL" id="BGPR01000041">
    <property type="protein sequence ID" value="GBL85161.1"/>
    <property type="molecule type" value="Genomic_DNA"/>
</dbReference>
<organism evidence="2 3">
    <name type="scientific">Araneus ventricosus</name>
    <name type="common">Orbweaver spider</name>
    <name type="synonym">Epeira ventricosa</name>
    <dbReference type="NCBI Taxonomy" id="182803"/>
    <lineage>
        <taxon>Eukaryota</taxon>
        <taxon>Metazoa</taxon>
        <taxon>Ecdysozoa</taxon>
        <taxon>Arthropoda</taxon>
        <taxon>Chelicerata</taxon>
        <taxon>Arachnida</taxon>
        <taxon>Araneae</taxon>
        <taxon>Araneomorphae</taxon>
        <taxon>Entelegynae</taxon>
        <taxon>Araneoidea</taxon>
        <taxon>Araneidae</taxon>
        <taxon>Araneus</taxon>
    </lineage>
</organism>
<keyword evidence="1" id="KW-0732">Signal</keyword>
<reference evidence="2 3" key="1">
    <citation type="journal article" date="2019" name="Sci. Rep.">
        <title>Orb-weaving spider Araneus ventricosus genome elucidates the spidroin gene catalogue.</title>
        <authorList>
            <person name="Kono N."/>
            <person name="Nakamura H."/>
            <person name="Ohtoshi R."/>
            <person name="Moran D.A.P."/>
            <person name="Shinohara A."/>
            <person name="Yoshida Y."/>
            <person name="Fujiwara M."/>
            <person name="Mori M."/>
            <person name="Tomita M."/>
            <person name="Arakawa K."/>
        </authorList>
    </citation>
    <scope>NUCLEOTIDE SEQUENCE [LARGE SCALE GENOMIC DNA]</scope>
</reference>
<accession>A0A4Y2AYI7</accession>
<dbReference type="AlphaFoldDB" id="A0A4Y2AYI7"/>
<keyword evidence="3" id="KW-1185">Reference proteome</keyword>
<feature type="chain" id="PRO_5021238196" evidence="1">
    <location>
        <begin position="17"/>
        <end position="98"/>
    </location>
</feature>
<feature type="signal peptide" evidence="1">
    <location>
        <begin position="1"/>
        <end position="16"/>
    </location>
</feature>
<dbReference type="Proteomes" id="UP000499080">
    <property type="component" value="Unassembled WGS sequence"/>
</dbReference>
<evidence type="ECO:0000313" key="2">
    <source>
        <dbReference type="EMBL" id="GBL85161.1"/>
    </source>
</evidence>